<dbReference type="Gene3D" id="3.30.70.270">
    <property type="match status" value="1"/>
</dbReference>
<dbReference type="Proteomes" id="UP001497444">
    <property type="component" value="Chromosome 1"/>
</dbReference>
<dbReference type="EMBL" id="OZ020096">
    <property type="protein sequence ID" value="CAK9256013.1"/>
    <property type="molecule type" value="Genomic_DNA"/>
</dbReference>
<dbReference type="InterPro" id="IPR043128">
    <property type="entry name" value="Rev_trsase/Diguanyl_cyclase"/>
</dbReference>
<sequence>MASPLFELTKKDVAFVWDQNCQRAFDDLKRALVEAPILAADDDDFRQEIQDDPNIQNEPAEATERVLAVQNGQDLDWFGLRRQLRGLTEHRRCCFGINHWRCSDHHQLFMLDIVTATNADEEAAPNVEVVGGAEDEDLEATDGKQTLQKGSIRYYDKRQR</sequence>
<evidence type="ECO:0000313" key="2">
    <source>
        <dbReference type="Proteomes" id="UP001497444"/>
    </source>
</evidence>
<gene>
    <name evidence="1" type="ORF">CSSPJE1EN1_LOCUS1491</name>
</gene>
<organism evidence="1 2">
    <name type="scientific">Sphagnum jensenii</name>
    <dbReference type="NCBI Taxonomy" id="128206"/>
    <lineage>
        <taxon>Eukaryota</taxon>
        <taxon>Viridiplantae</taxon>
        <taxon>Streptophyta</taxon>
        <taxon>Embryophyta</taxon>
        <taxon>Bryophyta</taxon>
        <taxon>Sphagnophytina</taxon>
        <taxon>Sphagnopsida</taxon>
        <taxon>Sphagnales</taxon>
        <taxon>Sphagnaceae</taxon>
        <taxon>Sphagnum</taxon>
    </lineage>
</organism>
<name>A0ABP0VNK0_9BRYO</name>
<evidence type="ECO:0000313" key="1">
    <source>
        <dbReference type="EMBL" id="CAK9256013.1"/>
    </source>
</evidence>
<protein>
    <submittedName>
        <fullName evidence="1">Uncharacterized protein</fullName>
    </submittedName>
</protein>
<reference evidence="1 2" key="1">
    <citation type="submission" date="2024-02" db="EMBL/GenBank/DDBJ databases">
        <authorList>
            <consortium name="ELIXIR-Norway"/>
            <consortium name="Elixir Norway"/>
        </authorList>
    </citation>
    <scope>NUCLEOTIDE SEQUENCE [LARGE SCALE GENOMIC DNA]</scope>
</reference>
<dbReference type="SUPFAM" id="SSF56672">
    <property type="entry name" value="DNA/RNA polymerases"/>
    <property type="match status" value="1"/>
</dbReference>
<accession>A0ABP0VNK0</accession>
<keyword evidence="2" id="KW-1185">Reference proteome</keyword>
<dbReference type="InterPro" id="IPR043502">
    <property type="entry name" value="DNA/RNA_pol_sf"/>
</dbReference>
<proteinExistence type="predicted"/>